<comment type="function">
    <text evidence="7">Catalyzes the attachment of isoleucine to tRNA(Ile). As IleRS can inadvertently accommodate and process structurally similar amino acids such as valine, to avoid such errors it has two additional distinct tRNA(Ile)-dependent editing activities. One activity is designated as 'pretransfer' editing and involves the hydrolysis of activated Val-AMP. The other activity is designated 'posttransfer' editing and involves deacylation of mischarged Val-tRNA(Ile).</text>
</comment>
<dbReference type="PRINTS" id="PR00984">
    <property type="entry name" value="TRNASYNTHILE"/>
</dbReference>
<evidence type="ECO:0000256" key="1">
    <source>
        <dbReference type="ARBA" id="ARBA00006887"/>
    </source>
</evidence>
<evidence type="ECO:0000256" key="5">
    <source>
        <dbReference type="ARBA" id="ARBA00022917"/>
    </source>
</evidence>
<evidence type="ECO:0000256" key="2">
    <source>
        <dbReference type="ARBA" id="ARBA00022598"/>
    </source>
</evidence>
<protein>
    <submittedName>
        <fullName evidence="10">Isoleucyl-tRNA synthetase</fullName>
    </submittedName>
</protein>
<accession>A0A074V9H5</accession>
<dbReference type="Proteomes" id="UP000027644">
    <property type="component" value="Unassembled WGS sequence"/>
</dbReference>
<dbReference type="GO" id="GO:0006428">
    <property type="term" value="P:isoleucyl-tRNA aminoacylation"/>
    <property type="evidence" value="ECO:0007669"/>
    <property type="project" value="InterPro"/>
</dbReference>
<dbReference type="AlphaFoldDB" id="A0A074V9H5"/>
<keyword evidence="3" id="KW-0547">Nucleotide-binding</keyword>
<dbReference type="EMBL" id="AVQL01000141">
    <property type="protein sequence ID" value="KEQ02058.1"/>
    <property type="molecule type" value="Genomic_DNA"/>
</dbReference>
<evidence type="ECO:0000256" key="8">
    <source>
        <dbReference type="ARBA" id="ARBA00048359"/>
    </source>
</evidence>
<keyword evidence="2" id="KW-0436">Ligase</keyword>
<dbReference type="GO" id="GO:0005524">
    <property type="term" value="F:ATP binding"/>
    <property type="evidence" value="ECO:0007669"/>
    <property type="project" value="UniProtKB-KW"/>
</dbReference>
<evidence type="ECO:0000256" key="7">
    <source>
        <dbReference type="ARBA" id="ARBA00025217"/>
    </source>
</evidence>
<dbReference type="InterPro" id="IPR014729">
    <property type="entry name" value="Rossmann-like_a/b/a_fold"/>
</dbReference>
<proteinExistence type="inferred from homology"/>
<comment type="caution">
    <text evidence="10">The sequence shown here is derived from an EMBL/GenBank/DDBJ whole genome shotgun (WGS) entry which is preliminary data.</text>
</comment>
<dbReference type="PANTHER" id="PTHR42765">
    <property type="entry name" value="SOLEUCYL-TRNA SYNTHETASE"/>
    <property type="match status" value="1"/>
</dbReference>
<keyword evidence="4" id="KW-0067">ATP-binding</keyword>
<gene>
    <name evidence="10" type="ORF">SASC598J21_001590</name>
</gene>
<evidence type="ECO:0000256" key="3">
    <source>
        <dbReference type="ARBA" id="ARBA00022741"/>
    </source>
</evidence>
<dbReference type="Pfam" id="PF00133">
    <property type="entry name" value="tRNA-synt_1"/>
    <property type="match status" value="1"/>
</dbReference>
<keyword evidence="5" id="KW-0648">Protein biosynthesis</keyword>
<comment type="catalytic activity">
    <reaction evidence="8">
        <text>tRNA(Ile) + L-isoleucine + ATP = L-isoleucyl-tRNA(Ile) + AMP + diphosphate</text>
        <dbReference type="Rhea" id="RHEA:11060"/>
        <dbReference type="Rhea" id="RHEA-COMP:9666"/>
        <dbReference type="Rhea" id="RHEA-COMP:9695"/>
        <dbReference type="ChEBI" id="CHEBI:30616"/>
        <dbReference type="ChEBI" id="CHEBI:33019"/>
        <dbReference type="ChEBI" id="CHEBI:58045"/>
        <dbReference type="ChEBI" id="CHEBI:78442"/>
        <dbReference type="ChEBI" id="CHEBI:78528"/>
        <dbReference type="ChEBI" id="CHEBI:456215"/>
        <dbReference type="EC" id="6.1.1.5"/>
    </reaction>
</comment>
<dbReference type="InterPro" id="IPR002300">
    <property type="entry name" value="aa-tRNA-synth_Ia"/>
</dbReference>
<evidence type="ECO:0000256" key="6">
    <source>
        <dbReference type="ARBA" id="ARBA00023146"/>
    </source>
</evidence>
<dbReference type="PANTHER" id="PTHR42765:SF1">
    <property type="entry name" value="ISOLEUCINE--TRNA LIGASE, MITOCHONDRIAL"/>
    <property type="match status" value="1"/>
</dbReference>
<keyword evidence="6 10" id="KW-0030">Aminoacyl-tRNA synthetase</keyword>
<dbReference type="InterPro" id="IPR002301">
    <property type="entry name" value="Ile-tRNA-ligase"/>
</dbReference>
<sequence length="159" mass="17621">FAHKETGQLHPRSAELLEEVAQRIEQHGIEAWFALDKHELLGADADEYEKLPDTLDVWFDSGSTHYAVLRQRPELAWPADLYLEGSDQHRGWFQSSLLTACATVGSAPYKQLLTHGFVVDGNGQKMSKSVGNVVAPQKVNDSLGADILRLWVASTDYSG</sequence>
<comment type="similarity">
    <text evidence="1">Belongs to the class-I aminoacyl-tRNA synthetase family. IleS type 1 subfamily.</text>
</comment>
<evidence type="ECO:0000259" key="9">
    <source>
        <dbReference type="Pfam" id="PF00133"/>
    </source>
</evidence>
<dbReference type="Gene3D" id="3.40.50.620">
    <property type="entry name" value="HUPs"/>
    <property type="match status" value="1"/>
</dbReference>
<dbReference type="GO" id="GO:0005829">
    <property type="term" value="C:cytosol"/>
    <property type="evidence" value="ECO:0007669"/>
    <property type="project" value="TreeGrafter"/>
</dbReference>
<evidence type="ECO:0000313" key="11">
    <source>
        <dbReference type="Proteomes" id="UP000027644"/>
    </source>
</evidence>
<reference evidence="10 11" key="1">
    <citation type="journal article" date="2014" name="PLoS Genet.">
        <title>Hidden diversity in honey bee gut symbionts detected by single-cell genomics.</title>
        <authorList>
            <person name="Engel P."/>
            <person name="Stepanauskas R."/>
            <person name="Moran N."/>
        </authorList>
    </citation>
    <scope>NUCLEOTIDE SEQUENCE [LARGE SCALE GENOMIC DNA]</scope>
    <source>
        <strain evidence="10 11">SCGC AB-598-J21</strain>
    </source>
</reference>
<evidence type="ECO:0000256" key="4">
    <source>
        <dbReference type="ARBA" id="ARBA00022840"/>
    </source>
</evidence>
<dbReference type="FunFam" id="3.40.50.620:FF:000305">
    <property type="entry name" value="Isoleucine--tRNA ligase"/>
    <property type="match status" value="1"/>
</dbReference>
<feature type="domain" description="Aminoacyl-tRNA synthetase class Ia" evidence="9">
    <location>
        <begin position="1"/>
        <end position="158"/>
    </location>
</feature>
<feature type="non-terminal residue" evidence="10">
    <location>
        <position position="1"/>
    </location>
</feature>
<name>A0A074V9H5_9NEIS</name>
<evidence type="ECO:0000313" key="10">
    <source>
        <dbReference type="EMBL" id="KEQ02058.1"/>
    </source>
</evidence>
<dbReference type="SUPFAM" id="SSF52374">
    <property type="entry name" value="Nucleotidylyl transferase"/>
    <property type="match status" value="1"/>
</dbReference>
<organism evidence="10 11">
    <name type="scientific">Snodgrassella alvi SCGC AB-598-J21</name>
    <dbReference type="NCBI Taxonomy" id="1385367"/>
    <lineage>
        <taxon>Bacteria</taxon>
        <taxon>Pseudomonadati</taxon>
        <taxon>Pseudomonadota</taxon>
        <taxon>Betaproteobacteria</taxon>
        <taxon>Neisseriales</taxon>
        <taxon>Neisseriaceae</taxon>
        <taxon>Snodgrassella</taxon>
    </lineage>
</organism>
<dbReference type="GO" id="GO:0004822">
    <property type="term" value="F:isoleucine-tRNA ligase activity"/>
    <property type="evidence" value="ECO:0007669"/>
    <property type="project" value="UniProtKB-EC"/>
</dbReference>
<dbReference type="InterPro" id="IPR050081">
    <property type="entry name" value="Ile-tRNA_ligase"/>
</dbReference>